<evidence type="ECO:0000313" key="2">
    <source>
        <dbReference type="Proteomes" id="UP000829196"/>
    </source>
</evidence>
<organism evidence="1 2">
    <name type="scientific">Dendrobium nobile</name>
    <name type="common">Orchid</name>
    <dbReference type="NCBI Taxonomy" id="94219"/>
    <lineage>
        <taxon>Eukaryota</taxon>
        <taxon>Viridiplantae</taxon>
        <taxon>Streptophyta</taxon>
        <taxon>Embryophyta</taxon>
        <taxon>Tracheophyta</taxon>
        <taxon>Spermatophyta</taxon>
        <taxon>Magnoliopsida</taxon>
        <taxon>Liliopsida</taxon>
        <taxon>Asparagales</taxon>
        <taxon>Orchidaceae</taxon>
        <taxon>Epidendroideae</taxon>
        <taxon>Malaxideae</taxon>
        <taxon>Dendrobiinae</taxon>
        <taxon>Dendrobium</taxon>
    </lineage>
</organism>
<reference evidence="1" key="1">
    <citation type="journal article" date="2022" name="Front. Genet.">
        <title>Chromosome-Scale Assembly of the Dendrobium nobile Genome Provides Insights Into the Molecular Mechanism of the Biosynthesis of the Medicinal Active Ingredient of Dendrobium.</title>
        <authorList>
            <person name="Xu Q."/>
            <person name="Niu S.-C."/>
            <person name="Li K.-L."/>
            <person name="Zheng P.-J."/>
            <person name="Zhang X.-J."/>
            <person name="Jia Y."/>
            <person name="Liu Y."/>
            <person name="Niu Y.-X."/>
            <person name="Yu L.-H."/>
            <person name="Chen D.-F."/>
            <person name="Zhang G.-Q."/>
        </authorList>
    </citation>
    <scope>NUCLEOTIDE SEQUENCE</scope>
    <source>
        <tissue evidence="1">Leaf</tissue>
    </source>
</reference>
<proteinExistence type="predicted"/>
<name>A0A8T3BK63_DENNO</name>
<dbReference type="Proteomes" id="UP000829196">
    <property type="component" value="Unassembled WGS sequence"/>
</dbReference>
<dbReference type="EMBL" id="JAGYWB010000007">
    <property type="protein sequence ID" value="KAI0515794.1"/>
    <property type="molecule type" value="Genomic_DNA"/>
</dbReference>
<comment type="caution">
    <text evidence="1">The sequence shown here is derived from an EMBL/GenBank/DDBJ whole genome shotgun (WGS) entry which is preliminary data.</text>
</comment>
<dbReference type="AlphaFoldDB" id="A0A8T3BK63"/>
<evidence type="ECO:0000313" key="1">
    <source>
        <dbReference type="EMBL" id="KAI0515794.1"/>
    </source>
</evidence>
<accession>A0A8T3BK63</accession>
<keyword evidence="2" id="KW-1185">Reference proteome</keyword>
<sequence>MRLKPFINYVQVSYIKSLWVKQRAEIVWLSKGNDDLKGCYNSIEEMKNVSCIKELTSPDGVPVLVMRLLGKLLVF</sequence>
<protein>
    <submittedName>
        <fullName evidence="1">Uncharacterized protein</fullName>
    </submittedName>
</protein>
<gene>
    <name evidence="1" type="ORF">KFK09_008461</name>
</gene>